<dbReference type="PROSITE" id="PS51257">
    <property type="entry name" value="PROKAR_LIPOPROTEIN"/>
    <property type="match status" value="1"/>
</dbReference>
<feature type="chain" id="PRO_5037773065" evidence="1">
    <location>
        <begin position="23"/>
        <end position="461"/>
    </location>
</feature>
<dbReference type="Proteomes" id="UP000712007">
    <property type="component" value="Unassembled WGS sequence"/>
</dbReference>
<dbReference type="EMBL" id="JADIMV010000089">
    <property type="protein sequence ID" value="MBO8440051.1"/>
    <property type="molecule type" value="Genomic_DNA"/>
</dbReference>
<evidence type="ECO:0000313" key="2">
    <source>
        <dbReference type="EMBL" id="MBO8440051.1"/>
    </source>
</evidence>
<evidence type="ECO:0000313" key="3">
    <source>
        <dbReference type="Proteomes" id="UP000712007"/>
    </source>
</evidence>
<comment type="caution">
    <text evidence="2">The sequence shown here is derived from an EMBL/GenBank/DDBJ whole genome shotgun (WGS) entry which is preliminary data.</text>
</comment>
<accession>A0A940DKC4</accession>
<gene>
    <name evidence="2" type="ORF">IAC51_05310</name>
</gene>
<proteinExistence type="predicted"/>
<dbReference type="InterPro" id="IPR025366">
    <property type="entry name" value="DUF4270"/>
</dbReference>
<feature type="signal peptide" evidence="1">
    <location>
        <begin position="1"/>
        <end position="22"/>
    </location>
</feature>
<dbReference type="Pfam" id="PF14092">
    <property type="entry name" value="DUF4270"/>
    <property type="match status" value="1"/>
</dbReference>
<dbReference type="AlphaFoldDB" id="A0A940DKC4"/>
<reference evidence="2" key="1">
    <citation type="submission" date="2020-10" db="EMBL/GenBank/DDBJ databases">
        <authorList>
            <person name="Gilroy R."/>
        </authorList>
    </citation>
    <scope>NUCLEOTIDE SEQUENCE</scope>
    <source>
        <strain evidence="2">3924</strain>
    </source>
</reference>
<organism evidence="2 3">
    <name type="scientific">Candidatus Aphodosoma intestinipullorum</name>
    <dbReference type="NCBI Taxonomy" id="2840674"/>
    <lineage>
        <taxon>Bacteria</taxon>
        <taxon>Pseudomonadati</taxon>
        <taxon>Bacteroidota</taxon>
        <taxon>Bacteroidia</taxon>
        <taxon>Bacteroidales</taxon>
        <taxon>Candidatus Aphodosoma</taxon>
    </lineage>
</organism>
<protein>
    <submittedName>
        <fullName evidence="2">DUF4270 domain-containing protein</fullName>
    </submittedName>
</protein>
<sequence length="461" mass="52225">MKSILFRLSVCAAALMSCLVSCKDNDPSVGISIRPQQDQIIVASDTFHVKTEEIFLPPVSAQTDSMMLGEFYSPTFGTTKAELLVQLTPPVGYEFPGEEYNPQPDSLVMLMGYRSWFGVDNAPIEISIYEMNRNTIDYNTRYLSDVDPGQFTDSTILMGRRIVTSVDLTVPDSVREEEDYYPTIRYKFSDEQLQRFFDIPQSAYSDLNSFCEEFKGMYITTQYGVSTMFYLDAIEMRLYYHYTYDKNGKDTVVNTSITYPANKEVRQLNRLIHPDLEQVVAPNDSICNVKSAGGIYPRVTIPIGRIRQRMYEKIGDKLINVNSAIMYIERADMDLLGDPDLGTPAYLMAITADKYDDFIKHYDVPQQADSTSVIASFGISSMSYDMDISYYLVKHLRNESFDPDEEIEVYLVPVDVTMETSSNSSSTISSIRPLSKLAGVQLRSGTNGYSPMRIQVLYSGF</sequence>
<evidence type="ECO:0000256" key="1">
    <source>
        <dbReference type="SAM" id="SignalP"/>
    </source>
</evidence>
<name>A0A940DKC4_9BACT</name>
<reference evidence="2" key="2">
    <citation type="journal article" date="2021" name="PeerJ">
        <title>Extensive microbial diversity within the chicken gut microbiome revealed by metagenomics and culture.</title>
        <authorList>
            <person name="Gilroy R."/>
            <person name="Ravi A."/>
            <person name="Getino M."/>
            <person name="Pursley I."/>
            <person name="Horton D.L."/>
            <person name="Alikhan N.F."/>
            <person name="Baker D."/>
            <person name="Gharbi K."/>
            <person name="Hall N."/>
            <person name="Watson M."/>
            <person name="Adriaenssens E.M."/>
            <person name="Foster-Nyarko E."/>
            <person name="Jarju S."/>
            <person name="Secka A."/>
            <person name="Antonio M."/>
            <person name="Oren A."/>
            <person name="Chaudhuri R.R."/>
            <person name="La Ragione R."/>
            <person name="Hildebrand F."/>
            <person name="Pallen M.J."/>
        </authorList>
    </citation>
    <scope>NUCLEOTIDE SEQUENCE</scope>
    <source>
        <strain evidence="2">3924</strain>
    </source>
</reference>
<keyword evidence="1" id="KW-0732">Signal</keyword>